<dbReference type="InterPro" id="IPR052169">
    <property type="entry name" value="CW_Biosynth-Accessory"/>
</dbReference>
<dbReference type="Gene3D" id="3.60.21.10">
    <property type="match status" value="1"/>
</dbReference>
<evidence type="ECO:0000259" key="2">
    <source>
        <dbReference type="SMART" id="SM00854"/>
    </source>
</evidence>
<dbReference type="PANTHER" id="PTHR33393:SF11">
    <property type="entry name" value="POLYGLUTAMINE SYNTHESIS ACCESSORY PROTEIN RV0574C-RELATED"/>
    <property type="match status" value="1"/>
</dbReference>
<protein>
    <submittedName>
        <fullName evidence="3">CapA family protein</fullName>
    </submittedName>
</protein>
<comment type="similarity">
    <text evidence="1">Belongs to the CapA family.</text>
</comment>
<dbReference type="InterPro" id="IPR019079">
    <property type="entry name" value="Capsule_synth_CapA"/>
</dbReference>
<sequence>MGAARAHDEVTILLTGDVMLGRGIDQILPHPGSPELRERFVRDARTYVELAEAATGAVPRQAAPGWPWGDLLALLDRTGPDVRIVNLENAVTTASAFAPHKAVHYRMHPANLSTLRALDPDLCCLANNHVLDFGADGLRETLDVLAAAGLRTAGAGRDATEAWRPAVLPLHTGARLVVLSVAHTSSGVPPGWAATGTTPGVALLPESGDRGVDAVVRSLAAVRTRGDLTLVSVHRGSNWGYEVAAEQRRFARDLVDAGVDLVHGHSSHHPRPIEVHRGRLVLHGCGDLVDDYEGISGYEQYRPDLRAAYLATLDGATGALRRLRMIPLRARHLRLERAPAEDADWLAHTLDRVCRPFGCRIRVGADGLLDLEVV</sequence>
<name>A0ABP8W364_9PSEU</name>
<dbReference type="SMART" id="SM00854">
    <property type="entry name" value="PGA_cap"/>
    <property type="match status" value="1"/>
</dbReference>
<dbReference type="CDD" id="cd07381">
    <property type="entry name" value="MPP_CapA"/>
    <property type="match status" value="1"/>
</dbReference>
<dbReference type="InterPro" id="IPR029052">
    <property type="entry name" value="Metallo-depent_PP-like"/>
</dbReference>
<evidence type="ECO:0000313" key="3">
    <source>
        <dbReference type="EMBL" id="GAA4677758.1"/>
    </source>
</evidence>
<evidence type="ECO:0000313" key="4">
    <source>
        <dbReference type="Proteomes" id="UP001500325"/>
    </source>
</evidence>
<gene>
    <name evidence="3" type="ORF">GCM10023215_08190</name>
</gene>
<organism evidence="3 4">
    <name type="scientific">Pseudonocardia yuanmonensis</name>
    <dbReference type="NCBI Taxonomy" id="1095914"/>
    <lineage>
        <taxon>Bacteria</taxon>
        <taxon>Bacillati</taxon>
        <taxon>Actinomycetota</taxon>
        <taxon>Actinomycetes</taxon>
        <taxon>Pseudonocardiales</taxon>
        <taxon>Pseudonocardiaceae</taxon>
        <taxon>Pseudonocardia</taxon>
    </lineage>
</organism>
<dbReference type="PANTHER" id="PTHR33393">
    <property type="entry name" value="POLYGLUTAMINE SYNTHESIS ACCESSORY PROTEIN RV0574C-RELATED"/>
    <property type="match status" value="1"/>
</dbReference>
<evidence type="ECO:0000256" key="1">
    <source>
        <dbReference type="ARBA" id="ARBA00005662"/>
    </source>
</evidence>
<keyword evidence="4" id="KW-1185">Reference proteome</keyword>
<dbReference type="EMBL" id="BAABIC010000002">
    <property type="protein sequence ID" value="GAA4677758.1"/>
    <property type="molecule type" value="Genomic_DNA"/>
</dbReference>
<accession>A0ABP8W364</accession>
<feature type="domain" description="Capsule synthesis protein CapA" evidence="2">
    <location>
        <begin position="11"/>
        <end position="292"/>
    </location>
</feature>
<comment type="caution">
    <text evidence="3">The sequence shown here is derived from an EMBL/GenBank/DDBJ whole genome shotgun (WGS) entry which is preliminary data.</text>
</comment>
<dbReference type="SUPFAM" id="SSF56300">
    <property type="entry name" value="Metallo-dependent phosphatases"/>
    <property type="match status" value="1"/>
</dbReference>
<dbReference type="Proteomes" id="UP001500325">
    <property type="component" value="Unassembled WGS sequence"/>
</dbReference>
<reference evidence="4" key="1">
    <citation type="journal article" date="2019" name="Int. J. Syst. Evol. Microbiol.">
        <title>The Global Catalogue of Microorganisms (GCM) 10K type strain sequencing project: providing services to taxonomists for standard genome sequencing and annotation.</title>
        <authorList>
            <consortium name="The Broad Institute Genomics Platform"/>
            <consortium name="The Broad Institute Genome Sequencing Center for Infectious Disease"/>
            <person name="Wu L."/>
            <person name="Ma J."/>
        </authorList>
    </citation>
    <scope>NUCLEOTIDE SEQUENCE [LARGE SCALE GENOMIC DNA]</scope>
    <source>
        <strain evidence="4">JCM 18055</strain>
    </source>
</reference>
<dbReference type="Pfam" id="PF09587">
    <property type="entry name" value="PGA_cap"/>
    <property type="match status" value="1"/>
</dbReference>
<dbReference type="RefSeq" id="WP_345378415.1">
    <property type="nucleotide sequence ID" value="NZ_BAABIC010000002.1"/>
</dbReference>
<proteinExistence type="inferred from homology"/>